<evidence type="ECO:0000313" key="2">
    <source>
        <dbReference type="Proteomes" id="UP000242084"/>
    </source>
</evidence>
<evidence type="ECO:0000313" key="1">
    <source>
        <dbReference type="EMBL" id="SNV72429.1"/>
    </source>
</evidence>
<dbReference type="EMBL" id="LT906462">
    <property type="protein sequence ID" value="SNV72429.1"/>
    <property type="molecule type" value="Genomic_DNA"/>
</dbReference>
<accession>A0A239ZNA2</accession>
<dbReference type="Proteomes" id="UP000242084">
    <property type="component" value="Chromosome 1"/>
</dbReference>
<dbReference type="OrthoDB" id="2404998at2"/>
<dbReference type="KEGG" id="sste:SAMEA4384403_1713"/>
<proteinExistence type="predicted"/>
<sequence>MIQIKGNSKFNITLDASTWIFDDRKVKIEDLEQGIFNGEKPIEFENNVAWNRAILEGATMPPTLNSETTYKKRSFLEESFVINAMPFIKNSEPNEDTTKVILKNDKDSIEIPIEEWPYLFFHFSNKGKMIYKDGKIDAFTYNQEDGYSNKFSYVAEIEVV</sequence>
<dbReference type="RefSeq" id="WP_095088626.1">
    <property type="nucleotide sequence ID" value="NZ_BMDM01000004.1"/>
</dbReference>
<organism evidence="1 2">
    <name type="scientific">Mammaliicoccus stepanovicii</name>
    <dbReference type="NCBI Taxonomy" id="643214"/>
    <lineage>
        <taxon>Bacteria</taxon>
        <taxon>Bacillati</taxon>
        <taxon>Bacillota</taxon>
        <taxon>Bacilli</taxon>
        <taxon>Bacillales</taxon>
        <taxon>Staphylococcaceae</taxon>
        <taxon>Mammaliicoccus</taxon>
    </lineage>
</organism>
<name>A0A239ZNA2_9STAP</name>
<reference evidence="1 2" key="1">
    <citation type="submission" date="2017-06" db="EMBL/GenBank/DDBJ databases">
        <authorList>
            <consortium name="Pathogen Informatics"/>
        </authorList>
    </citation>
    <scope>NUCLEOTIDE SEQUENCE [LARGE SCALE GENOMIC DNA]</scope>
    <source>
        <strain evidence="1 2">NCTC13839</strain>
    </source>
</reference>
<gene>
    <name evidence="1" type="ORF">SAMEA4384403_01713</name>
</gene>
<dbReference type="AlphaFoldDB" id="A0A239ZNA2"/>
<protein>
    <submittedName>
        <fullName evidence="1">Uncharacterized protein</fullName>
    </submittedName>
</protein>
<keyword evidence="2" id="KW-1185">Reference proteome</keyword>